<feature type="region of interest" description="Disordered" evidence="2">
    <location>
        <begin position="366"/>
        <end position="391"/>
    </location>
</feature>
<feature type="compositionally biased region" description="Basic and acidic residues" evidence="2">
    <location>
        <begin position="269"/>
        <end position="298"/>
    </location>
</feature>
<feature type="region of interest" description="Disordered" evidence="2">
    <location>
        <begin position="269"/>
        <end position="331"/>
    </location>
</feature>
<feature type="region of interest" description="Disordered" evidence="2">
    <location>
        <begin position="89"/>
        <end position="184"/>
    </location>
</feature>
<dbReference type="OrthoDB" id="269872at2759"/>
<sequence>MADTSNRGNANRPSSSSGRRSAGGAGVTMGSRPGSKGVPRDLMSREEEYMRLNAELEAKTAGLIQEAESVMREQEEMLSRSLNRLSLGNAVDQRGAAPSPTFDTEPPLVSDDISKPSSIPSTNLASDRRPPSRGRPPSANLRPSSSSARPPSAGTRQQPLTARAVTAGSRLAPKAKTRSKARTTSAGAFDDVAVLDAGMGLEGAGPTVGVANDFSLADTIQAIEGRLDDGTLPADTLDDVLPQAAEGMGSEATIRFLKAKLRVMQEEVDRLSSECNKKDEQNSKLESRLKEAEDERARLQRTNTTQQTQLDKYKKLSEETKRKNEGLEGQLASLRKEVDSLKRNQKQSAASQGAVEVRLNRAQEEADRYKAELQRARTSSRESSEQERKRVEQLLAENRRLDKQKNELMNGFKKQLKLIDVLKRQKMHIEAAKMLSFTEEEFVKALEWGN</sequence>
<dbReference type="KEGG" id="aplc:110978126"/>
<name>A0A8B7YA34_ACAPL</name>
<dbReference type="Proteomes" id="UP000694845">
    <property type="component" value="Unplaced"/>
</dbReference>
<feature type="region of interest" description="Disordered" evidence="2">
    <location>
        <begin position="1"/>
        <end position="46"/>
    </location>
</feature>
<evidence type="ECO:0000256" key="2">
    <source>
        <dbReference type="SAM" id="MobiDB-lite"/>
    </source>
</evidence>
<dbReference type="AlphaFoldDB" id="A0A8B7YA34"/>
<feature type="coiled-coil region" evidence="1">
    <location>
        <begin position="53"/>
        <end position="84"/>
    </location>
</feature>
<dbReference type="PANTHER" id="PTHR23313:SF0">
    <property type="entry name" value="TESTIS-EXPRESSED PROTEIN 9"/>
    <property type="match status" value="1"/>
</dbReference>
<feature type="compositionally biased region" description="Basic and acidic residues" evidence="2">
    <location>
        <begin position="311"/>
        <end position="326"/>
    </location>
</feature>
<proteinExistence type="predicted"/>
<dbReference type="RefSeq" id="XP_022088556.1">
    <property type="nucleotide sequence ID" value="XM_022232864.1"/>
</dbReference>
<reference evidence="4" key="1">
    <citation type="submission" date="2025-08" db="UniProtKB">
        <authorList>
            <consortium name="RefSeq"/>
        </authorList>
    </citation>
    <scope>IDENTIFICATION</scope>
</reference>
<keyword evidence="3" id="KW-1185">Reference proteome</keyword>
<dbReference type="SUPFAM" id="SSF90257">
    <property type="entry name" value="Myosin rod fragments"/>
    <property type="match status" value="1"/>
</dbReference>
<dbReference type="GeneID" id="110978126"/>
<dbReference type="PANTHER" id="PTHR23313">
    <property type="entry name" value="TSEC1-RELATED"/>
    <property type="match status" value="1"/>
</dbReference>
<keyword evidence="1" id="KW-0175">Coiled coil</keyword>
<feature type="compositionally biased region" description="Low complexity" evidence="2">
    <location>
        <begin position="1"/>
        <end position="20"/>
    </location>
</feature>
<protein>
    <submittedName>
        <fullName evidence="4">Testis-expressed protein 9-like isoform X1</fullName>
    </submittedName>
</protein>
<feature type="compositionally biased region" description="Low complexity" evidence="2">
    <location>
        <begin position="135"/>
        <end position="153"/>
    </location>
</feature>
<dbReference type="Gene3D" id="1.10.287.1490">
    <property type="match status" value="1"/>
</dbReference>
<gene>
    <name evidence="4" type="primary">LOC110978126</name>
</gene>
<accession>A0A8B7YA34</accession>
<evidence type="ECO:0000256" key="1">
    <source>
        <dbReference type="SAM" id="Coils"/>
    </source>
</evidence>
<evidence type="ECO:0000313" key="3">
    <source>
        <dbReference type="Proteomes" id="UP000694845"/>
    </source>
</evidence>
<feature type="compositionally biased region" description="Low complexity" evidence="2">
    <location>
        <begin position="300"/>
        <end position="310"/>
    </location>
</feature>
<evidence type="ECO:0000313" key="4">
    <source>
        <dbReference type="RefSeq" id="XP_022088556.1"/>
    </source>
</evidence>
<organism evidence="3 4">
    <name type="scientific">Acanthaster planci</name>
    <name type="common">Crown-of-thorns starfish</name>
    <dbReference type="NCBI Taxonomy" id="133434"/>
    <lineage>
        <taxon>Eukaryota</taxon>
        <taxon>Metazoa</taxon>
        <taxon>Echinodermata</taxon>
        <taxon>Eleutherozoa</taxon>
        <taxon>Asterozoa</taxon>
        <taxon>Asteroidea</taxon>
        <taxon>Valvatacea</taxon>
        <taxon>Valvatida</taxon>
        <taxon>Acanthasteridae</taxon>
        <taxon>Acanthaster</taxon>
    </lineage>
</organism>